<evidence type="ECO:0000256" key="1">
    <source>
        <dbReference type="ARBA" id="ARBA00006974"/>
    </source>
</evidence>
<protein>
    <submittedName>
        <fullName evidence="4">SMALL AUXIN UPREGULATED RNA 59</fullName>
    </submittedName>
</protein>
<dbReference type="EMBL" id="BSYR01000004">
    <property type="protein sequence ID" value="GMI66927.1"/>
    <property type="molecule type" value="Genomic_DNA"/>
</dbReference>
<proteinExistence type="inferred from homology"/>
<keyword evidence="3" id="KW-0341">Growth regulation</keyword>
<dbReference type="InterPro" id="IPR003676">
    <property type="entry name" value="SAUR_fam"/>
</dbReference>
<evidence type="ECO:0000256" key="3">
    <source>
        <dbReference type="ARBA" id="ARBA00022604"/>
    </source>
</evidence>
<gene>
    <name evidence="4" type="ORF">HRI_000362000</name>
</gene>
<dbReference type="Pfam" id="PF02519">
    <property type="entry name" value="Auxin_inducible"/>
    <property type="match status" value="1"/>
</dbReference>
<dbReference type="AlphaFoldDB" id="A0A9W7GXN3"/>
<dbReference type="OrthoDB" id="1026046at2759"/>
<dbReference type="Proteomes" id="UP001165190">
    <property type="component" value="Unassembled WGS sequence"/>
</dbReference>
<keyword evidence="2" id="KW-0217">Developmental protein</keyword>
<comment type="similarity">
    <text evidence="1">Belongs to the ARG7 family.</text>
</comment>
<dbReference type="PANTHER" id="PTHR31374">
    <property type="entry name" value="AUXIN-INDUCED PROTEIN-LIKE-RELATED"/>
    <property type="match status" value="1"/>
</dbReference>
<name>A0A9W7GXN3_HIBTR</name>
<comment type="caution">
    <text evidence="4">The sequence shown here is derived from an EMBL/GenBank/DDBJ whole genome shotgun (WGS) entry which is preliminary data.</text>
</comment>
<evidence type="ECO:0000313" key="5">
    <source>
        <dbReference type="Proteomes" id="UP001165190"/>
    </source>
</evidence>
<keyword evidence="5" id="KW-1185">Reference proteome</keyword>
<dbReference type="GO" id="GO:0009733">
    <property type="term" value="P:response to auxin"/>
    <property type="evidence" value="ECO:0007669"/>
    <property type="project" value="InterPro"/>
</dbReference>
<accession>A0A9W7GXN3</accession>
<organism evidence="4 5">
    <name type="scientific">Hibiscus trionum</name>
    <name type="common">Flower of an hour</name>
    <dbReference type="NCBI Taxonomy" id="183268"/>
    <lineage>
        <taxon>Eukaryota</taxon>
        <taxon>Viridiplantae</taxon>
        <taxon>Streptophyta</taxon>
        <taxon>Embryophyta</taxon>
        <taxon>Tracheophyta</taxon>
        <taxon>Spermatophyta</taxon>
        <taxon>Magnoliopsida</taxon>
        <taxon>eudicotyledons</taxon>
        <taxon>Gunneridae</taxon>
        <taxon>Pentapetalae</taxon>
        <taxon>rosids</taxon>
        <taxon>malvids</taxon>
        <taxon>Malvales</taxon>
        <taxon>Malvaceae</taxon>
        <taxon>Malvoideae</taxon>
        <taxon>Hibiscus</taxon>
    </lineage>
</organism>
<evidence type="ECO:0000313" key="4">
    <source>
        <dbReference type="EMBL" id="GMI66927.1"/>
    </source>
</evidence>
<reference evidence="4" key="1">
    <citation type="submission" date="2023-05" db="EMBL/GenBank/DDBJ databases">
        <title>Genome and transcriptome analyses reveal genes involved in the formation of fine ridges on petal epidermal cells in Hibiscus trionum.</title>
        <authorList>
            <person name="Koshimizu S."/>
            <person name="Masuda S."/>
            <person name="Ishii T."/>
            <person name="Shirasu K."/>
            <person name="Hoshino A."/>
            <person name="Arita M."/>
        </authorList>
    </citation>
    <scope>NUCLEOTIDE SEQUENCE</scope>
    <source>
        <strain evidence="4">Hamamatsu line</strain>
    </source>
</reference>
<evidence type="ECO:0000256" key="2">
    <source>
        <dbReference type="ARBA" id="ARBA00022473"/>
    </source>
</evidence>
<dbReference type="PANTHER" id="PTHR31374:SF304">
    <property type="entry name" value="OS04G0537100 PROTEIN"/>
    <property type="match status" value="1"/>
</dbReference>
<sequence length="176" mass="19924">MRKMRGFKIGKRLVRFSGWFVSKSRNPRGCCRPLTDESSFCNSKPFSKFIAWGRRMTQVAKTLCSVKPRRGYVPIGHDPIRKEVPKGHLAVYVGKKDGEFHRVLVPVIYFNHPLFGELLRGAEEEYGFSHQGGITIPCGFSEFERVKTRIAAGTGGWKMSWKRRRRDAAAGGGKSC</sequence>